<organism evidence="1">
    <name type="scientific">marine sediment metagenome</name>
    <dbReference type="NCBI Taxonomy" id="412755"/>
    <lineage>
        <taxon>unclassified sequences</taxon>
        <taxon>metagenomes</taxon>
        <taxon>ecological metagenomes</taxon>
    </lineage>
</organism>
<name>X1G6V5_9ZZZZ</name>
<proteinExistence type="predicted"/>
<dbReference type="AlphaFoldDB" id="X1G6V5"/>
<gene>
    <name evidence="1" type="ORF">S03H2_26239</name>
</gene>
<reference evidence="1" key="1">
    <citation type="journal article" date="2014" name="Front. Microbiol.">
        <title>High frequency of phylogenetically diverse reductive dehalogenase-homologous genes in deep subseafloor sedimentary metagenomes.</title>
        <authorList>
            <person name="Kawai M."/>
            <person name="Futagami T."/>
            <person name="Toyoda A."/>
            <person name="Takaki Y."/>
            <person name="Nishi S."/>
            <person name="Hori S."/>
            <person name="Arai W."/>
            <person name="Tsubouchi T."/>
            <person name="Morono Y."/>
            <person name="Uchiyama I."/>
            <person name="Ito T."/>
            <person name="Fujiyama A."/>
            <person name="Inagaki F."/>
            <person name="Takami H."/>
        </authorList>
    </citation>
    <scope>NUCLEOTIDE SEQUENCE</scope>
    <source>
        <strain evidence="1">Expedition CK06-06</strain>
    </source>
</reference>
<accession>X1G6V5</accession>
<evidence type="ECO:0000313" key="1">
    <source>
        <dbReference type="EMBL" id="GAH40555.1"/>
    </source>
</evidence>
<sequence length="84" mass="9397">MKVKWGTVGIIIALLILAASIFFAGIKVSQTVTSDAELLREKTKRDAVSLIWAFRKSSVEDRALTSEDLKAGYDFADRFLRSME</sequence>
<dbReference type="EMBL" id="BARU01015130">
    <property type="protein sequence ID" value="GAH40555.1"/>
    <property type="molecule type" value="Genomic_DNA"/>
</dbReference>
<protein>
    <submittedName>
        <fullName evidence="1">Uncharacterized protein</fullName>
    </submittedName>
</protein>
<comment type="caution">
    <text evidence="1">The sequence shown here is derived from an EMBL/GenBank/DDBJ whole genome shotgun (WGS) entry which is preliminary data.</text>
</comment>